<comment type="caution">
    <text evidence="2">The sequence shown here is derived from an EMBL/GenBank/DDBJ whole genome shotgun (WGS) entry which is preliminary data.</text>
</comment>
<organism evidence="2">
    <name type="scientific">marine sediment metagenome</name>
    <dbReference type="NCBI Taxonomy" id="412755"/>
    <lineage>
        <taxon>unclassified sequences</taxon>
        <taxon>metagenomes</taxon>
        <taxon>ecological metagenomes</taxon>
    </lineage>
</organism>
<dbReference type="EMBL" id="LAZR01004193">
    <property type="protein sequence ID" value="KKN10900.1"/>
    <property type="molecule type" value="Genomic_DNA"/>
</dbReference>
<feature type="region of interest" description="Disordered" evidence="1">
    <location>
        <begin position="163"/>
        <end position="186"/>
    </location>
</feature>
<proteinExistence type="predicted"/>
<reference evidence="2" key="1">
    <citation type="journal article" date="2015" name="Nature">
        <title>Complex archaea that bridge the gap between prokaryotes and eukaryotes.</title>
        <authorList>
            <person name="Spang A."/>
            <person name="Saw J.H."/>
            <person name="Jorgensen S.L."/>
            <person name="Zaremba-Niedzwiedzka K."/>
            <person name="Martijn J."/>
            <person name="Lind A.E."/>
            <person name="van Eijk R."/>
            <person name="Schleper C."/>
            <person name="Guy L."/>
            <person name="Ettema T.J."/>
        </authorList>
    </citation>
    <scope>NUCLEOTIDE SEQUENCE</scope>
</reference>
<gene>
    <name evidence="2" type="ORF">LCGC14_1031800</name>
</gene>
<evidence type="ECO:0000256" key="1">
    <source>
        <dbReference type="SAM" id="MobiDB-lite"/>
    </source>
</evidence>
<accession>A0A0F9MUC0</accession>
<name>A0A0F9MUC0_9ZZZZ</name>
<evidence type="ECO:0000313" key="2">
    <source>
        <dbReference type="EMBL" id="KKN10900.1"/>
    </source>
</evidence>
<dbReference type="AlphaFoldDB" id="A0A0F9MUC0"/>
<protein>
    <submittedName>
        <fullName evidence="2">Uncharacterized protein</fullName>
    </submittedName>
</protein>
<sequence>MQATKNYLKNEILTENEKNKRWENTITTRLNWWENEFKRINKLNCFTAGQKELISKEIRQMTQLEIDGGKCPVCRKEWIVVEFNNVFGSGRYFKPDCQCFFKCPRCKNQLYDLKVTTRLKMKNFTCPGCGWVLLYNGDKRFGPDYEIFYDGLRRKPTNINIEKVEKEKRKKEKEKEKKEKEKEKVK</sequence>